<accession>A0A1M5J4J9</accession>
<feature type="coiled-coil region" evidence="1">
    <location>
        <begin position="22"/>
        <end position="59"/>
    </location>
</feature>
<dbReference type="EMBL" id="FQUQ01000005">
    <property type="protein sequence ID" value="SHG35239.1"/>
    <property type="molecule type" value="Genomic_DNA"/>
</dbReference>
<dbReference type="InterPro" id="IPR010994">
    <property type="entry name" value="RuvA_2-like"/>
</dbReference>
<dbReference type="SUPFAM" id="SSF47781">
    <property type="entry name" value="RuvA domain 2-like"/>
    <property type="match status" value="1"/>
</dbReference>
<evidence type="ECO:0000256" key="1">
    <source>
        <dbReference type="SAM" id="Coils"/>
    </source>
</evidence>
<gene>
    <name evidence="2" type="ORF">SAMN04488522_105186</name>
</gene>
<name>A0A1M5J4J9_9SPHI</name>
<dbReference type="Proteomes" id="UP000184287">
    <property type="component" value="Unassembled WGS sequence"/>
</dbReference>
<keyword evidence="3" id="KW-1185">Reference proteome</keyword>
<protein>
    <submittedName>
        <fullName evidence="2">Helix-hairpin-helix motif-containing protein</fullName>
    </submittedName>
</protein>
<reference evidence="3" key="1">
    <citation type="submission" date="2016-11" db="EMBL/GenBank/DDBJ databases">
        <authorList>
            <person name="Varghese N."/>
            <person name="Submissions S."/>
        </authorList>
    </citation>
    <scope>NUCLEOTIDE SEQUENCE [LARGE SCALE GENOMIC DNA]</scope>
    <source>
        <strain evidence="3">DSM 16990</strain>
    </source>
</reference>
<proteinExistence type="predicted"/>
<dbReference type="STRING" id="288992.SAMN04488522_105186"/>
<keyword evidence="1" id="KW-0175">Coiled coil</keyword>
<evidence type="ECO:0000313" key="2">
    <source>
        <dbReference type="EMBL" id="SHG35239.1"/>
    </source>
</evidence>
<dbReference type="OrthoDB" id="9766750at2"/>
<organism evidence="2 3">
    <name type="scientific">Pedobacter caeni</name>
    <dbReference type="NCBI Taxonomy" id="288992"/>
    <lineage>
        <taxon>Bacteria</taxon>
        <taxon>Pseudomonadati</taxon>
        <taxon>Bacteroidota</taxon>
        <taxon>Sphingobacteriia</taxon>
        <taxon>Sphingobacteriales</taxon>
        <taxon>Sphingobacteriaceae</taxon>
        <taxon>Pedobacter</taxon>
    </lineage>
</organism>
<dbReference type="RefSeq" id="WP_073234553.1">
    <property type="nucleotide sequence ID" value="NZ_FQUQ01000005.1"/>
</dbReference>
<dbReference type="AlphaFoldDB" id="A0A1M5J4J9"/>
<sequence length="679" mass="77998">MVPASLRLFFFLILIFPGSLLFAQEEEQVKDLKERLAENGNEEEELAELTDQLDFFRKHPIDLNHTRPEELKKLIFLSPLQISNFFQHLSVNGKLLDLLELQSIPDFDPETIDKLLPFVTLNPVNPYANLSWNNLYRKGNHQVMLRYGRLLQQQKGFTSLPGSRYLGSPDKLLFRYKYQYADLLSASLVMKKDAGETLFSGKPAIDFLSGNLAIYKFHRLSKLIIGDYSLQFGQGLTLWSGFSLGKGPDVTSVASKDVGLKSYTSTSEGAFFRGIAATVHLSGHFYLSPFFSFRKRDASLKIWPDGSLTLSTINESGLHRTQTELRNRKTLNQQLYGFAFQYLAAHFSAGLVAYQSRYGYSFSNSSPPYKKYNFAGDQLSNVGLHYNYTFQNVYFYGEAARSFDGGWAILQGAMASISARLSAVFVYRSYDKDYHNFFSQSIGEASGTANEKGAYLGINYSLHKHWKFALYFDYFKFPWLRYRVDAPSSGYEILSRLQYQPTKKLQLSAWFKTEQKQQNPDTGNPDRTLEDLIKTNYRLECNWQFNKKFKSQQRLEVISYQKGAKTTELGYLIYQDLHYSPLSSRLSGNVRLAYFHTDSYNSRIYAYEDDVLSGTGSGGYHGKGIRTYLNLRYRLLKPLDLWARYAIYIYQDKPKIGTGLDEIAGNKKSDLKLQVRYQF</sequence>
<evidence type="ECO:0000313" key="3">
    <source>
        <dbReference type="Proteomes" id="UP000184287"/>
    </source>
</evidence>